<dbReference type="PROSITE" id="PS50235">
    <property type="entry name" value="USP_3"/>
    <property type="match status" value="1"/>
</dbReference>
<comment type="catalytic activity">
    <reaction evidence="1 7">
        <text>Thiol-dependent hydrolysis of ester, thioester, amide, peptide and isopeptide bonds formed by the C-terminal Gly of ubiquitin (a 76-residue protein attached to proteins as an intracellular targeting signal).</text>
        <dbReference type="EC" id="3.4.19.12"/>
    </reaction>
</comment>
<dbReference type="InterPro" id="IPR029071">
    <property type="entry name" value="Ubiquitin-like_domsf"/>
</dbReference>
<dbReference type="PROSITE" id="PS50053">
    <property type="entry name" value="UBIQUITIN_2"/>
    <property type="match status" value="1"/>
</dbReference>
<dbReference type="AlphaFoldDB" id="A0A7S3UGJ1"/>
<evidence type="ECO:0000256" key="4">
    <source>
        <dbReference type="ARBA" id="ARBA00022786"/>
    </source>
</evidence>
<dbReference type="PROSITE" id="PS00973">
    <property type="entry name" value="USP_2"/>
    <property type="match status" value="1"/>
</dbReference>
<feature type="domain" description="USP" evidence="10">
    <location>
        <begin position="105"/>
        <end position="466"/>
    </location>
</feature>
<dbReference type="InterPro" id="IPR038765">
    <property type="entry name" value="Papain-like_cys_pep_sf"/>
</dbReference>
<evidence type="ECO:0000256" key="3">
    <source>
        <dbReference type="ARBA" id="ARBA00022670"/>
    </source>
</evidence>
<dbReference type="Gene3D" id="3.10.20.90">
    <property type="entry name" value="Phosphatidylinositol 3-kinase Catalytic Subunit, Chain A, domain 1"/>
    <property type="match status" value="1"/>
</dbReference>
<comment type="similarity">
    <text evidence="2 7">Belongs to the peptidase C19 family.</text>
</comment>
<feature type="region of interest" description="Disordered" evidence="8">
    <location>
        <begin position="346"/>
        <end position="394"/>
    </location>
</feature>
<evidence type="ECO:0000259" key="10">
    <source>
        <dbReference type="PROSITE" id="PS50235"/>
    </source>
</evidence>
<evidence type="ECO:0000256" key="1">
    <source>
        <dbReference type="ARBA" id="ARBA00000707"/>
    </source>
</evidence>
<dbReference type="SMART" id="SM00213">
    <property type="entry name" value="UBQ"/>
    <property type="match status" value="1"/>
</dbReference>
<dbReference type="EC" id="3.4.19.12" evidence="7"/>
<dbReference type="GO" id="GO:0043161">
    <property type="term" value="P:proteasome-mediated ubiquitin-dependent protein catabolic process"/>
    <property type="evidence" value="ECO:0007669"/>
    <property type="project" value="InterPro"/>
</dbReference>
<dbReference type="InterPro" id="IPR001394">
    <property type="entry name" value="Peptidase_C19_UCH"/>
</dbReference>
<dbReference type="SUPFAM" id="SSF54236">
    <property type="entry name" value="Ubiquitin-like"/>
    <property type="match status" value="1"/>
</dbReference>
<evidence type="ECO:0000256" key="8">
    <source>
        <dbReference type="SAM" id="MobiDB-lite"/>
    </source>
</evidence>
<dbReference type="GO" id="GO:0070628">
    <property type="term" value="F:proteasome binding"/>
    <property type="evidence" value="ECO:0007669"/>
    <property type="project" value="TreeGrafter"/>
</dbReference>
<keyword evidence="3 7" id="KW-0645">Protease</keyword>
<dbReference type="PROSITE" id="PS00972">
    <property type="entry name" value="USP_1"/>
    <property type="match status" value="1"/>
</dbReference>
<dbReference type="GO" id="GO:0061136">
    <property type="term" value="P:regulation of proteasomal protein catabolic process"/>
    <property type="evidence" value="ECO:0007669"/>
    <property type="project" value="TreeGrafter"/>
</dbReference>
<organism evidence="11">
    <name type="scientific">Picocystis salinarum</name>
    <dbReference type="NCBI Taxonomy" id="88271"/>
    <lineage>
        <taxon>Eukaryota</taxon>
        <taxon>Viridiplantae</taxon>
        <taxon>Chlorophyta</taxon>
        <taxon>Picocystophyceae</taxon>
        <taxon>Picocystales</taxon>
        <taxon>Picocystaceae</taxon>
        <taxon>Picocystis</taxon>
    </lineage>
</organism>
<accession>A0A7S3UGJ1</accession>
<dbReference type="InterPro" id="IPR018200">
    <property type="entry name" value="USP_CS"/>
</dbReference>
<dbReference type="GO" id="GO:0016579">
    <property type="term" value="P:protein deubiquitination"/>
    <property type="evidence" value="ECO:0007669"/>
    <property type="project" value="InterPro"/>
</dbReference>
<dbReference type="InterPro" id="IPR044635">
    <property type="entry name" value="UBP14-like"/>
</dbReference>
<evidence type="ECO:0000256" key="7">
    <source>
        <dbReference type="RuleBase" id="RU366025"/>
    </source>
</evidence>
<dbReference type="GO" id="GO:0004843">
    <property type="term" value="F:cysteine-type deubiquitinase activity"/>
    <property type="evidence" value="ECO:0007669"/>
    <property type="project" value="UniProtKB-UniRule"/>
</dbReference>
<dbReference type="CDD" id="cd02657">
    <property type="entry name" value="Peptidase_C19A"/>
    <property type="match status" value="1"/>
</dbReference>
<reference evidence="11" key="1">
    <citation type="submission" date="2021-01" db="EMBL/GenBank/DDBJ databases">
        <authorList>
            <person name="Corre E."/>
            <person name="Pelletier E."/>
            <person name="Niang G."/>
            <person name="Scheremetjew M."/>
            <person name="Finn R."/>
            <person name="Kale V."/>
            <person name="Holt S."/>
            <person name="Cochrane G."/>
            <person name="Meng A."/>
            <person name="Brown T."/>
            <person name="Cohen L."/>
        </authorList>
    </citation>
    <scope>NUCLEOTIDE SEQUENCE</scope>
    <source>
        <strain evidence="11">CCMP1897</strain>
    </source>
</reference>
<dbReference type="InterPro" id="IPR000626">
    <property type="entry name" value="Ubiquitin-like_dom"/>
</dbReference>
<dbReference type="Pfam" id="PF00240">
    <property type="entry name" value="ubiquitin"/>
    <property type="match status" value="1"/>
</dbReference>
<feature type="domain" description="Ubiquitin-like" evidence="9">
    <location>
        <begin position="1"/>
        <end position="69"/>
    </location>
</feature>
<dbReference type="Gene3D" id="3.90.70.10">
    <property type="entry name" value="Cysteine proteinases"/>
    <property type="match status" value="1"/>
</dbReference>
<protein>
    <recommendedName>
        <fullName evidence="7">Ubiquitin carboxyl-terminal hydrolase</fullName>
        <ecNumber evidence="7">3.4.19.12</ecNumber>
    </recommendedName>
</protein>
<feature type="compositionally biased region" description="Basic and acidic residues" evidence="8">
    <location>
        <begin position="346"/>
        <end position="378"/>
    </location>
</feature>
<dbReference type="EMBL" id="HBIS01008234">
    <property type="protein sequence ID" value="CAE0613138.1"/>
    <property type="molecule type" value="Transcribed_RNA"/>
</dbReference>
<evidence type="ECO:0000256" key="6">
    <source>
        <dbReference type="ARBA" id="ARBA00022807"/>
    </source>
</evidence>
<gene>
    <name evidence="11" type="ORF">PSAL00342_LOCUS7037</name>
</gene>
<keyword evidence="6 7" id="KW-0788">Thiol protease</keyword>
<evidence type="ECO:0000256" key="5">
    <source>
        <dbReference type="ARBA" id="ARBA00022801"/>
    </source>
</evidence>
<name>A0A7S3UGJ1_9CHLO</name>
<dbReference type="PANTHER" id="PTHR43982:SF1">
    <property type="entry name" value="UBIQUITIN CARBOXYL-TERMINAL HYDROLASE 14"/>
    <property type="match status" value="1"/>
</dbReference>
<keyword evidence="4 7" id="KW-0833">Ubl conjugation pathway</keyword>
<evidence type="ECO:0000256" key="2">
    <source>
        <dbReference type="ARBA" id="ARBA00009085"/>
    </source>
</evidence>
<dbReference type="PANTHER" id="PTHR43982">
    <property type="entry name" value="UBIQUITIN CARBOXYL-TERMINAL HYDROLASE"/>
    <property type="match status" value="1"/>
</dbReference>
<comment type="function">
    <text evidence="7">Recognizes and hydrolyzes the peptide bond at the C-terminal Gly of ubiquitin. Involved in the processing of poly-ubiquitin precursors as well as that of ubiquitinated proteins.</text>
</comment>
<dbReference type="Pfam" id="PF00443">
    <property type="entry name" value="UCH"/>
    <property type="match status" value="1"/>
</dbReference>
<evidence type="ECO:0000259" key="9">
    <source>
        <dbReference type="PROSITE" id="PS50053"/>
    </source>
</evidence>
<sequence length="468" mass="53107">MQVHVRWGKEDMMVELDPEKPPHTFKEALYERCGVQPERQKLLVKGKTVQNEDDWSRFHVRDGSKIMLMGTVDQVPMEPAEKQVFLEDLPEDERDPNVVAKKYTVGLENLGNTCYMNSTVQCLFSVPELKQALQEFQSQQEEGTTPTGAKKLTSATKTLFEDLAKSLKPVSPFHFLMVLRQKYPQFAQQGQGGVYMQQDAEECWSQLVFSLRESFEGAGKNQVEDLFGIGTRTYLTCEESGETMQQDSMNYTLKCNISGQTNHLHEGIELALQEDRESNSAKLDRLALFKGSAKITKLPPYLTVQMVRFFYKVDVQQKAKILRKVSFPILLDLYNFCDTGLQEDLKAPRQRKKEKDDEASGIEAKEKQETKTEAKEGEDTVIEDAQPASSSAAPKQHTGFYELQAVLTHKGRSADSGHYVSWVKQGDGSWIEYDDDVPIPVKEDDILRLSGGGDWHMAYLLLYKSVMA</sequence>
<dbReference type="SUPFAM" id="SSF54001">
    <property type="entry name" value="Cysteine proteinases"/>
    <property type="match status" value="1"/>
</dbReference>
<dbReference type="InterPro" id="IPR028889">
    <property type="entry name" value="USP"/>
</dbReference>
<keyword evidence="5 7" id="KW-0378">Hydrolase</keyword>
<evidence type="ECO:0000313" key="11">
    <source>
        <dbReference type="EMBL" id="CAE0613138.1"/>
    </source>
</evidence>
<proteinExistence type="inferred from homology"/>